<dbReference type="EMBL" id="CP001707">
    <property type="protein sequence ID" value="ACV25542.1"/>
    <property type="molecule type" value="Genomic_DNA"/>
</dbReference>
<dbReference type="InterPro" id="IPR011990">
    <property type="entry name" value="TPR-like_helical_dom_sf"/>
</dbReference>
<dbReference type="HOGENOM" id="CLU_022176_2_0_6"/>
<dbReference type="InterPro" id="IPR000160">
    <property type="entry name" value="GGDEF_dom"/>
</dbReference>
<dbReference type="SMART" id="SM00267">
    <property type="entry name" value="GGDEF"/>
    <property type="match status" value="1"/>
</dbReference>
<organism evidence="7 8">
    <name type="scientific">Kangiella koreensis (strain DSM 16069 / JCM 12317 / KCTC 12182 / SW-125)</name>
    <dbReference type="NCBI Taxonomy" id="523791"/>
    <lineage>
        <taxon>Bacteria</taxon>
        <taxon>Pseudomonadati</taxon>
        <taxon>Pseudomonadota</taxon>
        <taxon>Gammaproteobacteria</taxon>
        <taxon>Kangiellales</taxon>
        <taxon>Kangiellaceae</taxon>
        <taxon>Kangiella</taxon>
    </lineage>
</organism>
<evidence type="ECO:0000313" key="8">
    <source>
        <dbReference type="Proteomes" id="UP000001231"/>
    </source>
</evidence>
<dbReference type="NCBIfam" id="TIGR00254">
    <property type="entry name" value="GGDEF"/>
    <property type="match status" value="1"/>
</dbReference>
<accession>C7R6M6</accession>
<proteinExistence type="predicted"/>
<dbReference type="AlphaFoldDB" id="C7R6M6"/>
<dbReference type="STRING" id="523791.Kkor_0121"/>
<dbReference type="GO" id="GO:0052621">
    <property type="term" value="F:diguanylate cyclase activity"/>
    <property type="evidence" value="ECO:0007669"/>
    <property type="project" value="UniProtKB-EC"/>
</dbReference>
<reference evidence="7 8" key="1">
    <citation type="journal article" date="2009" name="Stand. Genomic Sci.">
        <title>Complete genome sequence of Kangiella koreensis type strain (SW-125).</title>
        <authorList>
            <person name="Han C."/>
            <person name="Sikorski J."/>
            <person name="Lapidus A."/>
            <person name="Nolan M."/>
            <person name="Glavina Del Rio T."/>
            <person name="Tice H."/>
            <person name="Cheng J.F."/>
            <person name="Lucas S."/>
            <person name="Chen F."/>
            <person name="Copeland A."/>
            <person name="Ivanova N."/>
            <person name="Mavromatis K."/>
            <person name="Ovchinnikova G."/>
            <person name="Pati A."/>
            <person name="Bruce D."/>
            <person name="Goodwin L."/>
            <person name="Pitluck S."/>
            <person name="Chen A."/>
            <person name="Palaniappan K."/>
            <person name="Land M."/>
            <person name="Hauser L."/>
            <person name="Chang Y.J."/>
            <person name="Jeffries C.D."/>
            <person name="Chain P."/>
            <person name="Saunders E."/>
            <person name="Brettin T."/>
            <person name="Goker M."/>
            <person name="Tindall B.J."/>
            <person name="Bristow J."/>
            <person name="Eisen J.A."/>
            <person name="Markowitz V."/>
            <person name="Hugenholtz P."/>
            <person name="Kyrpides N.C."/>
            <person name="Klenk H.P."/>
            <person name="Detter J.C."/>
        </authorList>
    </citation>
    <scope>NUCLEOTIDE SEQUENCE [LARGE SCALE GENOMIC DNA]</scope>
    <source>
        <strain evidence="8">DSM 16069 / KCTC 12182 / SW-125</strain>
    </source>
</reference>
<dbReference type="InterPro" id="IPR043128">
    <property type="entry name" value="Rev_trsase/Diguanyl_cyclase"/>
</dbReference>
<dbReference type="PROSITE" id="PS50887">
    <property type="entry name" value="GGDEF"/>
    <property type="match status" value="1"/>
</dbReference>
<keyword evidence="4" id="KW-0175">Coiled coil</keyword>
<dbReference type="Pfam" id="PF00990">
    <property type="entry name" value="GGDEF"/>
    <property type="match status" value="1"/>
</dbReference>
<dbReference type="RefSeq" id="WP_012800057.1">
    <property type="nucleotide sequence ID" value="NC_013166.1"/>
</dbReference>
<dbReference type="Gene3D" id="1.25.40.10">
    <property type="entry name" value="Tetratricopeptide repeat domain"/>
    <property type="match status" value="3"/>
</dbReference>
<keyword evidence="5" id="KW-0812">Transmembrane</keyword>
<dbReference type="SUPFAM" id="SSF48452">
    <property type="entry name" value="TPR-like"/>
    <property type="match status" value="2"/>
</dbReference>
<dbReference type="InterPro" id="IPR019734">
    <property type="entry name" value="TPR_rpt"/>
</dbReference>
<keyword evidence="5" id="KW-1133">Transmembrane helix</keyword>
<evidence type="ECO:0000256" key="3">
    <source>
        <dbReference type="ARBA" id="ARBA00034247"/>
    </source>
</evidence>
<dbReference type="InterPro" id="IPR050469">
    <property type="entry name" value="Diguanylate_Cyclase"/>
</dbReference>
<keyword evidence="5" id="KW-0472">Membrane</keyword>
<feature type="domain" description="GGDEF" evidence="6">
    <location>
        <begin position="557"/>
        <end position="688"/>
    </location>
</feature>
<dbReference type="CDD" id="cd01949">
    <property type="entry name" value="GGDEF"/>
    <property type="match status" value="1"/>
</dbReference>
<dbReference type="EC" id="2.7.7.65" evidence="2"/>
<evidence type="ECO:0000313" key="7">
    <source>
        <dbReference type="EMBL" id="ACV25542.1"/>
    </source>
</evidence>
<dbReference type="KEGG" id="kko:Kkor_0121"/>
<evidence type="ECO:0000256" key="2">
    <source>
        <dbReference type="ARBA" id="ARBA00012528"/>
    </source>
</evidence>
<dbReference type="FunFam" id="3.30.70.270:FF:000001">
    <property type="entry name" value="Diguanylate cyclase domain protein"/>
    <property type="match status" value="1"/>
</dbReference>
<dbReference type="eggNOG" id="COG3706">
    <property type="taxonomic scope" value="Bacteria"/>
</dbReference>
<dbReference type="PANTHER" id="PTHR45138">
    <property type="entry name" value="REGULATORY COMPONENTS OF SENSORY TRANSDUCTION SYSTEM"/>
    <property type="match status" value="1"/>
</dbReference>
<feature type="coiled-coil region" evidence="4">
    <location>
        <begin position="464"/>
        <end position="491"/>
    </location>
</feature>
<dbReference type="SUPFAM" id="SSF55073">
    <property type="entry name" value="Nucleotide cyclase"/>
    <property type="match status" value="1"/>
</dbReference>
<dbReference type="InterPro" id="IPR029787">
    <property type="entry name" value="Nucleotide_cyclase"/>
</dbReference>
<protein>
    <recommendedName>
        <fullName evidence="2">diguanylate cyclase</fullName>
        <ecNumber evidence="2">2.7.7.65</ecNumber>
    </recommendedName>
</protein>
<feature type="transmembrane region" description="Helical" evidence="5">
    <location>
        <begin position="35"/>
        <end position="54"/>
    </location>
</feature>
<dbReference type="eggNOG" id="COG0457">
    <property type="taxonomic scope" value="Bacteria"/>
</dbReference>
<gene>
    <name evidence="7" type="ordered locus">Kkor_0121</name>
</gene>
<evidence type="ECO:0000256" key="5">
    <source>
        <dbReference type="SAM" id="Phobius"/>
    </source>
</evidence>
<dbReference type="PANTHER" id="PTHR45138:SF9">
    <property type="entry name" value="DIGUANYLATE CYCLASE DGCM-RELATED"/>
    <property type="match status" value="1"/>
</dbReference>
<dbReference type="SMART" id="SM00028">
    <property type="entry name" value="TPR"/>
    <property type="match status" value="5"/>
</dbReference>
<name>C7R6M6_KANKD</name>
<comment type="cofactor">
    <cofactor evidence="1">
        <name>Mg(2+)</name>
        <dbReference type="ChEBI" id="CHEBI:18420"/>
    </cofactor>
</comment>
<evidence type="ECO:0000256" key="4">
    <source>
        <dbReference type="SAM" id="Coils"/>
    </source>
</evidence>
<sequence>MKKASAMARRYGNVRVAVSIVDSERKPMPQTRRPITLKYLISPLFVGALIYWLSLSAYAMNSVPGIKGTFDDQHDNESVVGVQPKELTAEQKVFDELLYKIDSGQIELVTQQDFDKQLEKLEQLIPDGDEDRRLTYVYYQCLLSSIYDPQRGTQIANDMISSAKGRDERLEEGILYLCLANYEDRTGNTPEALLNIEKAIDIGKEVNDKILMADGYVSRCGIRSLLGENDFALKDCIQAEELYREEGVLEASDGLIFDIGIIFRRLGFLERAEKYFNRSEEVAKKDNLGFGLIRVYLQQGFMEEQRNNPGKAIEKYLAALKVAEGKGIITEMVPIRIALAGGYNLDGQYGKAMQELKLAEEARQKMGNSGYDGMASMYYGVAFSNLEQPEQAEEFFVNAEQLMLANNNKRYLALLYEGWAKSYERVGNSAKALEKYEKYMALQKELDRQRSDQQTQVLRFEYDSEKTEIENERLQQEQKLKDEQLESLQAARKWQILAIILGSVLTVVLIWFSLRQVANSRKFRLLAHTDSLTGLANRRQIERALKREMESSNQSGKPLSILMYDIDHFKVVNDIHGHSVGDVVLTNLSNFSKELLRDNDVLGRTGGEEFLAVLPNANLDQAIQVAKRLQQEVDLKQYTEIESELNATISVGVTEYKQGEHMDEFLRRVDEALYQAKENGRNRVEYVI</sequence>
<comment type="catalytic activity">
    <reaction evidence="3">
        <text>2 GTP = 3',3'-c-di-GMP + 2 diphosphate</text>
        <dbReference type="Rhea" id="RHEA:24898"/>
        <dbReference type="ChEBI" id="CHEBI:33019"/>
        <dbReference type="ChEBI" id="CHEBI:37565"/>
        <dbReference type="ChEBI" id="CHEBI:58805"/>
        <dbReference type="EC" id="2.7.7.65"/>
    </reaction>
</comment>
<dbReference type="InParanoid" id="C7R6M6"/>
<dbReference type="Gene3D" id="3.30.70.270">
    <property type="match status" value="1"/>
</dbReference>
<dbReference type="Proteomes" id="UP000001231">
    <property type="component" value="Chromosome"/>
</dbReference>
<evidence type="ECO:0000259" key="6">
    <source>
        <dbReference type="PROSITE" id="PS50887"/>
    </source>
</evidence>
<keyword evidence="8" id="KW-1185">Reference proteome</keyword>
<evidence type="ECO:0000256" key="1">
    <source>
        <dbReference type="ARBA" id="ARBA00001946"/>
    </source>
</evidence>
<feature type="transmembrane region" description="Helical" evidence="5">
    <location>
        <begin position="494"/>
        <end position="514"/>
    </location>
</feature>